<organism evidence="3 4">
    <name type="scientific">Dreissena polymorpha</name>
    <name type="common">Zebra mussel</name>
    <name type="synonym">Mytilus polymorpha</name>
    <dbReference type="NCBI Taxonomy" id="45954"/>
    <lineage>
        <taxon>Eukaryota</taxon>
        <taxon>Metazoa</taxon>
        <taxon>Spiralia</taxon>
        <taxon>Lophotrochozoa</taxon>
        <taxon>Mollusca</taxon>
        <taxon>Bivalvia</taxon>
        <taxon>Autobranchia</taxon>
        <taxon>Heteroconchia</taxon>
        <taxon>Euheterodonta</taxon>
        <taxon>Imparidentia</taxon>
        <taxon>Neoheterodontei</taxon>
        <taxon>Myida</taxon>
        <taxon>Dreissenoidea</taxon>
        <taxon>Dreissenidae</taxon>
        <taxon>Dreissena</taxon>
    </lineage>
</organism>
<feature type="domain" description="Ral GTPase-activating protein subunit alpha/beta N-terminal" evidence="2">
    <location>
        <begin position="138"/>
        <end position="266"/>
    </location>
</feature>
<sequence length="899" mass="100840">MYSDWTSLRDEIQFNKANLSVLNKFPEAVGKDVACSVVKHIATNLSISNSCEPSNLVTDAEVKWTMEVLCYGLGLPLDQIDTIKDCVSVYCEWLSALTSPKLPVPKPITDEPNPYAQMMLHHLLNLFVPRVGAVADLVKRQALLCHRVLRTIESVAKESALLSRDTWETLLKFLLAANNSLLSPPTEKEDTGLSSYDIGDHLCERVLSVLFELWLLACQKCFPSPSLWKTFRKMCIYWRHHEALITQWHRVNHALTARLLKFMYGPDYPELVISENDEGGLLVPVEMSNDCIAQSWFRFLHITQNPVDLAKPELISQTPMFLKLALESEDVIDPRQHECLLKLPQIFYKAMRGISIMVNAFLGISQDVKEENILTSMSFISSGLSSRQSTTLGPSTPPGQRKLGRPWVPLPAPLTQRVKSNTTISSKTSVPMPQCLPGLLSLDSRPPLAPNRPKCNSILHLFGAWLFDAALANVKILPVHRNEGQTYRRTNSLIDQSRPTSLSIDTSPEKKSMSDNTYESGRAEACGTLCRLFCAHKTGEDILPAYYSRFYFALCYGLQVDDNISGPVLSNILFNSCDLLRVDLAGVQILVPHILNALELVLKDQTPKFRLCELLPSVELRKACVHLLLSMLCLPLHFRDLEIKDILTPEATPEHSVSFISLKQRITDLLLWALQIENDNTNTQMLLGGLMLLVQDMALCEEAEQTTIQPQHDTSDHQVHADTSEDSVASNQSSESSYAESGYHRLPAHSNENDTAYGLFGQATSLVCNRLMASWKQELSTALAAMELLSGLAKVKIAPANMLMCKRTVKWICDFIVYQCSRPAQFHSKDLHSMIVAAFKCLTLWLVEHSRLLYDKECLHNVLEVVELGISGSKSQRQTPNTESVSMRLDKDSKSVYMQ</sequence>
<feature type="region of interest" description="Disordered" evidence="1">
    <location>
        <begin position="498"/>
        <end position="517"/>
    </location>
</feature>
<proteinExistence type="predicted"/>
<evidence type="ECO:0000256" key="1">
    <source>
        <dbReference type="SAM" id="MobiDB-lite"/>
    </source>
</evidence>
<reference evidence="3" key="2">
    <citation type="submission" date="2020-11" db="EMBL/GenBank/DDBJ databases">
        <authorList>
            <person name="McCartney M.A."/>
            <person name="Auch B."/>
            <person name="Kono T."/>
            <person name="Mallez S."/>
            <person name="Becker A."/>
            <person name="Gohl D.M."/>
            <person name="Silverstein K.A.T."/>
            <person name="Koren S."/>
            <person name="Bechman K.B."/>
            <person name="Herman A."/>
            <person name="Abrahante J.E."/>
            <person name="Garbe J."/>
        </authorList>
    </citation>
    <scope>NUCLEOTIDE SEQUENCE</scope>
    <source>
        <strain evidence="3">Duluth1</strain>
        <tissue evidence="3">Whole animal</tissue>
    </source>
</reference>
<dbReference type="Pfam" id="PF20412">
    <property type="entry name" value="RALGAPB_N"/>
    <property type="match status" value="1"/>
</dbReference>
<evidence type="ECO:0000313" key="4">
    <source>
        <dbReference type="Proteomes" id="UP000828390"/>
    </source>
</evidence>
<dbReference type="EMBL" id="JAIWYP010000003">
    <property type="protein sequence ID" value="KAH3844754.1"/>
    <property type="molecule type" value="Genomic_DNA"/>
</dbReference>
<evidence type="ECO:0000259" key="2">
    <source>
        <dbReference type="Pfam" id="PF20412"/>
    </source>
</evidence>
<protein>
    <recommendedName>
        <fullName evidence="2">Ral GTPase-activating protein subunit alpha/beta N-terminal domain-containing protein</fullName>
    </recommendedName>
</protein>
<gene>
    <name evidence="3" type="ORF">DPMN_087016</name>
</gene>
<feature type="region of interest" description="Disordered" evidence="1">
    <location>
        <begin position="384"/>
        <end position="406"/>
    </location>
</feature>
<dbReference type="GO" id="GO:0005096">
    <property type="term" value="F:GTPase activator activity"/>
    <property type="evidence" value="ECO:0007669"/>
    <property type="project" value="InterPro"/>
</dbReference>
<keyword evidence="4" id="KW-1185">Reference proteome</keyword>
<name>A0A9D4QV79_DREPO</name>
<evidence type="ECO:0000313" key="3">
    <source>
        <dbReference type="EMBL" id="KAH3844754.1"/>
    </source>
</evidence>
<feature type="non-terminal residue" evidence="3">
    <location>
        <position position="899"/>
    </location>
</feature>
<dbReference type="Proteomes" id="UP000828390">
    <property type="component" value="Unassembled WGS sequence"/>
</dbReference>
<dbReference type="PANTHER" id="PTHR21344:SF1">
    <property type="entry name" value="RAL GTPASE-ACTIVATING PROTEIN SUBUNIT BETA"/>
    <property type="match status" value="1"/>
</dbReference>
<reference evidence="3" key="1">
    <citation type="journal article" date="2019" name="bioRxiv">
        <title>The Genome of the Zebra Mussel, Dreissena polymorpha: A Resource for Invasive Species Research.</title>
        <authorList>
            <person name="McCartney M.A."/>
            <person name="Auch B."/>
            <person name="Kono T."/>
            <person name="Mallez S."/>
            <person name="Zhang Y."/>
            <person name="Obille A."/>
            <person name="Becker A."/>
            <person name="Abrahante J.E."/>
            <person name="Garbe J."/>
            <person name="Badalamenti J.P."/>
            <person name="Herman A."/>
            <person name="Mangelson H."/>
            <person name="Liachko I."/>
            <person name="Sullivan S."/>
            <person name="Sone E.D."/>
            <person name="Koren S."/>
            <person name="Silverstein K.A.T."/>
            <person name="Beckman K.B."/>
            <person name="Gohl D.M."/>
        </authorList>
    </citation>
    <scope>NUCLEOTIDE SEQUENCE</scope>
    <source>
        <strain evidence="3">Duluth1</strain>
        <tissue evidence="3">Whole animal</tissue>
    </source>
</reference>
<dbReference type="InterPro" id="IPR039930">
    <property type="entry name" value="RALGAPB"/>
</dbReference>
<feature type="region of interest" description="Disordered" evidence="1">
    <location>
        <begin position="704"/>
        <end position="734"/>
    </location>
</feature>
<dbReference type="InterPro" id="IPR046859">
    <property type="entry name" value="RGPA/RALGAPB_N"/>
</dbReference>
<feature type="compositionally biased region" description="Basic and acidic residues" evidence="1">
    <location>
        <begin position="713"/>
        <end position="723"/>
    </location>
</feature>
<comment type="caution">
    <text evidence="3">The sequence shown here is derived from an EMBL/GenBank/DDBJ whole genome shotgun (WGS) entry which is preliminary data.</text>
</comment>
<dbReference type="PANTHER" id="PTHR21344">
    <property type="entry name" value="RAL GTPASE-ACTIVATING PROTEIN SUBUNIT BETA"/>
    <property type="match status" value="1"/>
</dbReference>
<accession>A0A9D4QV79</accession>
<dbReference type="AlphaFoldDB" id="A0A9D4QV79"/>
<feature type="compositionally biased region" description="Polar residues" evidence="1">
    <location>
        <begin position="384"/>
        <end position="394"/>
    </location>
</feature>